<proteinExistence type="predicted"/>
<feature type="region of interest" description="Disordered" evidence="1">
    <location>
        <begin position="284"/>
        <end position="346"/>
    </location>
</feature>
<dbReference type="AlphaFoldDB" id="A0A194W2W0"/>
<accession>A0A194W2W0</accession>
<evidence type="ECO:0000313" key="2">
    <source>
        <dbReference type="EMBL" id="KUI70866.1"/>
    </source>
</evidence>
<gene>
    <name evidence="2" type="ORF">VM1G_05824</name>
</gene>
<name>A0A194W2W0_CYTMA</name>
<sequence>MKGRPIDQLVYEHMFPKQRSQDPQNFHALLQRHLILEVRQEVHSFYGHLDTCEAKYPGLDYTNHIHRIRLSRWQWHRRLFRAFDALRLTPNEIAALTKWEGTRWAKERYEREQNTTIPDTAADGMRPWVEPEDRTATHEAARQIEEDMSMVEVDDAEEDDDDEEDSEGELESVGIALNEQLRERVAARNAGDLSLPVDEAWEQWFKNAVETGEISYMRERIAHVSPQDLFPPRFIDAARAGSWHEIPEFLRDLIRDGLRAEENRLRGRPMVTDAGIPRPSIPAAYRLLSPPRPPVSHSARRSTTRSSYTGLRFPGAYQGVDDGGTSRTQRSEAYLSPRRPQNKGQNMVLRGGEAPSGWNPWRDSGGLDFATETWGSDMETWYSDTTLVDSDAWSETSTNSYAYGLNGESLNYDSSIWNEILPGSPHPADDYSTTFTLLVLVDPPVAMPRPIRPWMKHPMDELLGHWGATSQSLKAQ</sequence>
<protein>
    <submittedName>
        <fullName evidence="2">Uncharacterized protein</fullName>
    </submittedName>
</protein>
<reference evidence="2" key="1">
    <citation type="submission" date="2014-12" db="EMBL/GenBank/DDBJ databases">
        <title>Genome Sequence of Valsa Canker Pathogens Uncovers a Specific Adaption of Colonization on Woody Bark.</title>
        <authorList>
            <person name="Yin Z."/>
            <person name="Liu H."/>
            <person name="Gao X."/>
            <person name="Li Z."/>
            <person name="Song N."/>
            <person name="Ke X."/>
            <person name="Dai Q."/>
            <person name="Wu Y."/>
            <person name="Sun Y."/>
            <person name="Xu J.-R."/>
            <person name="Kang Z.K."/>
            <person name="Wang L."/>
            <person name="Huang L."/>
        </authorList>
    </citation>
    <scope>NUCLEOTIDE SEQUENCE [LARGE SCALE GENOMIC DNA]</scope>
    <source>
        <strain evidence="2">03-8</strain>
    </source>
</reference>
<dbReference type="Proteomes" id="UP000078559">
    <property type="component" value="Chromosome 6"/>
</dbReference>
<organism evidence="2 3">
    <name type="scientific">Cytospora mali</name>
    <name type="common">Apple Valsa canker fungus</name>
    <name type="synonym">Valsa mali</name>
    <dbReference type="NCBI Taxonomy" id="578113"/>
    <lineage>
        <taxon>Eukaryota</taxon>
        <taxon>Fungi</taxon>
        <taxon>Dikarya</taxon>
        <taxon>Ascomycota</taxon>
        <taxon>Pezizomycotina</taxon>
        <taxon>Sordariomycetes</taxon>
        <taxon>Sordariomycetidae</taxon>
        <taxon>Diaporthales</taxon>
        <taxon>Cytosporaceae</taxon>
        <taxon>Cytospora</taxon>
    </lineage>
</organism>
<dbReference type="EMBL" id="CM003103">
    <property type="protein sequence ID" value="KUI70866.1"/>
    <property type="molecule type" value="Genomic_DNA"/>
</dbReference>
<evidence type="ECO:0000256" key="1">
    <source>
        <dbReference type="SAM" id="MobiDB-lite"/>
    </source>
</evidence>
<dbReference type="OrthoDB" id="4106209at2759"/>
<keyword evidence="3" id="KW-1185">Reference proteome</keyword>
<evidence type="ECO:0000313" key="3">
    <source>
        <dbReference type="Proteomes" id="UP000078559"/>
    </source>
</evidence>